<proteinExistence type="inferred from homology"/>
<protein>
    <submittedName>
        <fullName evidence="5">Competence protein ComGA</fullName>
    </submittedName>
</protein>
<dbReference type="SUPFAM" id="SSF52540">
    <property type="entry name" value="P-loop containing nucleoside triphosphate hydrolases"/>
    <property type="match status" value="1"/>
</dbReference>
<dbReference type="CDD" id="cd01129">
    <property type="entry name" value="PulE-GspE-like"/>
    <property type="match status" value="1"/>
</dbReference>
<comment type="similarity">
    <text evidence="1">Belongs to the GSP E family.</text>
</comment>
<evidence type="ECO:0000256" key="3">
    <source>
        <dbReference type="ARBA" id="ARBA00022840"/>
    </source>
</evidence>
<dbReference type="Gene3D" id="3.30.450.90">
    <property type="match status" value="1"/>
</dbReference>
<keyword evidence="6" id="KW-1185">Reference proteome</keyword>
<accession>A0ABU0E8B8</accession>
<evidence type="ECO:0000259" key="4">
    <source>
        <dbReference type="PROSITE" id="PS00662"/>
    </source>
</evidence>
<gene>
    <name evidence="5" type="ORF">J2S15_003720</name>
</gene>
<dbReference type="InterPro" id="IPR027417">
    <property type="entry name" value="P-loop_NTPase"/>
</dbReference>
<evidence type="ECO:0000256" key="1">
    <source>
        <dbReference type="ARBA" id="ARBA00006611"/>
    </source>
</evidence>
<dbReference type="EMBL" id="JAUSUR010000008">
    <property type="protein sequence ID" value="MDQ0362959.1"/>
    <property type="molecule type" value="Genomic_DNA"/>
</dbReference>
<keyword evidence="3" id="KW-0067">ATP-binding</keyword>
<feature type="domain" description="Bacterial type II secretion system protein E" evidence="4">
    <location>
        <begin position="199"/>
        <end position="213"/>
    </location>
</feature>
<evidence type="ECO:0000313" key="5">
    <source>
        <dbReference type="EMBL" id="MDQ0362959.1"/>
    </source>
</evidence>
<sequence>MRKKLNTLLKYVVKHNASDVHFLLEKGKLKIKVRGLQGFIAIQDKKLNDTLFHYLKFTANLDLGNSLLPQSGNFSYIYKNKELHFRFSYLRTLQSQSGVLRVLNNHPKIEIDQLSKEKKQNDIFHSWTNFRSGLILVSGPTGSGKSTTLHAVLEMIAEREQLNVISLEDPVEIKSDNYLQLQINERLNFDYREGIKQLLRHDPDVIMIGEIRDEETAKMLIRSALSGHMIFTTIHAKSCKEALLRLEEFGISKLDLKETVTGVTNQRIFKSKDSESRVCIYEILEKEDLKEVLESNTLPKGYADIKTKIKNAVSKGWIDKESAQSDIIT</sequence>
<dbReference type="InterPro" id="IPR001482">
    <property type="entry name" value="T2SS/T4SS_dom"/>
</dbReference>
<reference evidence="5 6" key="1">
    <citation type="submission" date="2023-07" db="EMBL/GenBank/DDBJ databases">
        <title>Genomic Encyclopedia of Type Strains, Phase IV (KMG-IV): sequencing the most valuable type-strain genomes for metagenomic binning, comparative biology and taxonomic classification.</title>
        <authorList>
            <person name="Goeker M."/>
        </authorList>
    </citation>
    <scope>NUCLEOTIDE SEQUENCE [LARGE SCALE GENOMIC DNA]</scope>
    <source>
        <strain evidence="5 6">DSM 16784</strain>
    </source>
</reference>
<dbReference type="Pfam" id="PF00437">
    <property type="entry name" value="T2SSE"/>
    <property type="match status" value="1"/>
</dbReference>
<evidence type="ECO:0000256" key="2">
    <source>
        <dbReference type="ARBA" id="ARBA00022741"/>
    </source>
</evidence>
<organism evidence="5 6">
    <name type="scientific">Breznakia pachnodae</name>
    <dbReference type="NCBI Taxonomy" id="265178"/>
    <lineage>
        <taxon>Bacteria</taxon>
        <taxon>Bacillati</taxon>
        <taxon>Bacillota</taxon>
        <taxon>Erysipelotrichia</taxon>
        <taxon>Erysipelotrichales</taxon>
        <taxon>Erysipelotrichaceae</taxon>
        <taxon>Breznakia</taxon>
    </lineage>
</organism>
<dbReference type="PANTHER" id="PTHR30258:SF2">
    <property type="entry name" value="COMG OPERON PROTEIN 1"/>
    <property type="match status" value="1"/>
</dbReference>
<dbReference type="PROSITE" id="PS00662">
    <property type="entry name" value="T2SP_E"/>
    <property type="match status" value="1"/>
</dbReference>
<comment type="caution">
    <text evidence="5">The sequence shown here is derived from an EMBL/GenBank/DDBJ whole genome shotgun (WGS) entry which is preliminary data.</text>
</comment>
<dbReference type="PANTHER" id="PTHR30258">
    <property type="entry name" value="TYPE II SECRETION SYSTEM PROTEIN GSPE-RELATED"/>
    <property type="match status" value="1"/>
</dbReference>
<evidence type="ECO:0000313" key="6">
    <source>
        <dbReference type="Proteomes" id="UP001230220"/>
    </source>
</evidence>
<name>A0ABU0E8B8_9FIRM</name>
<keyword evidence="2" id="KW-0547">Nucleotide-binding</keyword>
<dbReference type="Gene3D" id="3.40.50.300">
    <property type="entry name" value="P-loop containing nucleotide triphosphate hydrolases"/>
    <property type="match status" value="1"/>
</dbReference>
<dbReference type="RefSeq" id="WP_307411270.1">
    <property type="nucleotide sequence ID" value="NZ_JAUSUR010000008.1"/>
</dbReference>
<dbReference type="Proteomes" id="UP001230220">
    <property type="component" value="Unassembled WGS sequence"/>
</dbReference>